<dbReference type="AlphaFoldDB" id="A0A0C9WHU6"/>
<organism evidence="1 2">
    <name type="scientific">Laccaria amethystina LaAM-08-1</name>
    <dbReference type="NCBI Taxonomy" id="1095629"/>
    <lineage>
        <taxon>Eukaryota</taxon>
        <taxon>Fungi</taxon>
        <taxon>Dikarya</taxon>
        <taxon>Basidiomycota</taxon>
        <taxon>Agaricomycotina</taxon>
        <taxon>Agaricomycetes</taxon>
        <taxon>Agaricomycetidae</taxon>
        <taxon>Agaricales</taxon>
        <taxon>Agaricineae</taxon>
        <taxon>Hydnangiaceae</taxon>
        <taxon>Laccaria</taxon>
    </lineage>
</organism>
<name>A0A0C9WHU6_9AGAR</name>
<protein>
    <submittedName>
        <fullName evidence="1">Uncharacterized protein</fullName>
    </submittedName>
</protein>
<evidence type="ECO:0000313" key="1">
    <source>
        <dbReference type="EMBL" id="KIJ91809.1"/>
    </source>
</evidence>
<dbReference type="EMBL" id="KN838965">
    <property type="protein sequence ID" value="KIJ91809.1"/>
    <property type="molecule type" value="Genomic_DNA"/>
</dbReference>
<accession>A0A0C9WHU6</accession>
<reference evidence="2" key="2">
    <citation type="submission" date="2015-01" db="EMBL/GenBank/DDBJ databases">
        <title>Evolutionary Origins and Diversification of the Mycorrhizal Mutualists.</title>
        <authorList>
            <consortium name="DOE Joint Genome Institute"/>
            <consortium name="Mycorrhizal Genomics Consortium"/>
            <person name="Kohler A."/>
            <person name="Kuo A."/>
            <person name="Nagy L.G."/>
            <person name="Floudas D."/>
            <person name="Copeland A."/>
            <person name="Barry K.W."/>
            <person name="Cichocki N."/>
            <person name="Veneault-Fourrey C."/>
            <person name="LaButti K."/>
            <person name="Lindquist E.A."/>
            <person name="Lipzen A."/>
            <person name="Lundell T."/>
            <person name="Morin E."/>
            <person name="Murat C."/>
            <person name="Riley R."/>
            <person name="Ohm R."/>
            <person name="Sun H."/>
            <person name="Tunlid A."/>
            <person name="Henrissat B."/>
            <person name="Grigoriev I.V."/>
            <person name="Hibbett D.S."/>
            <person name="Martin F."/>
        </authorList>
    </citation>
    <scope>NUCLEOTIDE SEQUENCE [LARGE SCALE GENOMIC DNA]</scope>
    <source>
        <strain evidence="2">LaAM-08-1</strain>
    </source>
</reference>
<keyword evidence="2" id="KW-1185">Reference proteome</keyword>
<dbReference type="HOGENOM" id="CLU_980272_0_0_1"/>
<reference evidence="1 2" key="1">
    <citation type="submission" date="2014-04" db="EMBL/GenBank/DDBJ databases">
        <authorList>
            <consortium name="DOE Joint Genome Institute"/>
            <person name="Kuo A."/>
            <person name="Kohler A."/>
            <person name="Nagy L.G."/>
            <person name="Floudas D."/>
            <person name="Copeland A."/>
            <person name="Barry K.W."/>
            <person name="Cichocki N."/>
            <person name="Veneault-Fourrey C."/>
            <person name="LaButti K."/>
            <person name="Lindquist E.A."/>
            <person name="Lipzen A."/>
            <person name="Lundell T."/>
            <person name="Morin E."/>
            <person name="Murat C."/>
            <person name="Sun H."/>
            <person name="Tunlid A."/>
            <person name="Henrissat B."/>
            <person name="Grigoriev I.V."/>
            <person name="Hibbett D.S."/>
            <person name="Martin F."/>
            <person name="Nordberg H.P."/>
            <person name="Cantor M.N."/>
            <person name="Hua S.X."/>
        </authorList>
    </citation>
    <scope>NUCLEOTIDE SEQUENCE [LARGE SCALE GENOMIC DNA]</scope>
    <source>
        <strain evidence="1 2">LaAM-08-1</strain>
    </source>
</reference>
<dbReference type="Proteomes" id="UP000054477">
    <property type="component" value="Unassembled WGS sequence"/>
</dbReference>
<sequence length="284" mass="31419">MYEHQSPVRGGTITVKEFGWTEQQVHEQILDVLNARDVSNYSTLDLRLSDHGKTNVPAAEWVKDLIESQHKRSASLAAAAGSSIALIGDADRSLQSLTGLRTGGKSIARNTQRTHGDVEDFTRQLAHITSIQEAQLAAKHADTVVPGYSHTIRQYIGYIDIKSPAEMLQDSKDAFGEAATSSVDGAVNIYAVQMFPIDWFQGLSTSFTMEGLTSDPEIIFKQINAKSRLFDTLQARLATLQLAPKHDFKALEYAVEQAQSAYSKAQSDLHQQHHLTRAKLRIRS</sequence>
<gene>
    <name evidence="1" type="ORF">K443DRAFT_14085</name>
</gene>
<dbReference type="OrthoDB" id="291007at2759"/>
<proteinExistence type="predicted"/>
<evidence type="ECO:0000313" key="2">
    <source>
        <dbReference type="Proteomes" id="UP000054477"/>
    </source>
</evidence>